<organism evidence="2 3">
    <name type="scientific">Petrolisthes manimaculis</name>
    <dbReference type="NCBI Taxonomy" id="1843537"/>
    <lineage>
        <taxon>Eukaryota</taxon>
        <taxon>Metazoa</taxon>
        <taxon>Ecdysozoa</taxon>
        <taxon>Arthropoda</taxon>
        <taxon>Crustacea</taxon>
        <taxon>Multicrustacea</taxon>
        <taxon>Malacostraca</taxon>
        <taxon>Eumalacostraca</taxon>
        <taxon>Eucarida</taxon>
        <taxon>Decapoda</taxon>
        <taxon>Pleocyemata</taxon>
        <taxon>Anomura</taxon>
        <taxon>Galatheoidea</taxon>
        <taxon>Porcellanidae</taxon>
        <taxon>Petrolisthes</taxon>
    </lineage>
</organism>
<proteinExistence type="predicted"/>
<dbReference type="EMBL" id="JAWZYT010001321">
    <property type="protein sequence ID" value="KAK4313388.1"/>
    <property type="molecule type" value="Genomic_DNA"/>
</dbReference>
<dbReference type="Proteomes" id="UP001292094">
    <property type="component" value="Unassembled WGS sequence"/>
</dbReference>
<dbReference type="AlphaFoldDB" id="A0AAE1PSK5"/>
<keyword evidence="3" id="KW-1185">Reference proteome</keyword>
<evidence type="ECO:0000313" key="3">
    <source>
        <dbReference type="Proteomes" id="UP001292094"/>
    </source>
</evidence>
<comment type="caution">
    <text evidence="2">The sequence shown here is derived from an EMBL/GenBank/DDBJ whole genome shotgun (WGS) entry which is preliminary data.</text>
</comment>
<evidence type="ECO:0000313" key="2">
    <source>
        <dbReference type="EMBL" id="KAK4313388.1"/>
    </source>
</evidence>
<evidence type="ECO:0000256" key="1">
    <source>
        <dbReference type="SAM" id="MobiDB-lite"/>
    </source>
</evidence>
<sequence length="66" mass="7579">MERKGHIGHNTLHCLLQSQHVSEQNKEANHLPRTTPAQVVRQSRRRLAGWSTHVASDVPDAKIRRH</sequence>
<feature type="region of interest" description="Disordered" evidence="1">
    <location>
        <begin position="23"/>
        <end position="66"/>
    </location>
</feature>
<accession>A0AAE1PSK5</accession>
<protein>
    <submittedName>
        <fullName evidence="2">Uncharacterized protein</fullName>
    </submittedName>
</protein>
<feature type="non-terminal residue" evidence="2">
    <location>
        <position position="66"/>
    </location>
</feature>
<reference evidence="2" key="1">
    <citation type="submission" date="2023-11" db="EMBL/GenBank/DDBJ databases">
        <title>Genome assemblies of two species of porcelain crab, Petrolisthes cinctipes and Petrolisthes manimaculis (Anomura: Porcellanidae).</title>
        <authorList>
            <person name="Angst P."/>
        </authorList>
    </citation>
    <scope>NUCLEOTIDE SEQUENCE</scope>
    <source>
        <strain evidence="2">PB745_02</strain>
        <tissue evidence="2">Gill</tissue>
    </source>
</reference>
<name>A0AAE1PSK5_9EUCA</name>
<gene>
    <name evidence="2" type="ORF">Pmani_015260</name>
</gene>